<dbReference type="Gene3D" id="3.40.50.720">
    <property type="entry name" value="NAD(P)-binding Rossmann-like Domain"/>
    <property type="match status" value="1"/>
</dbReference>
<dbReference type="Pfam" id="PF13460">
    <property type="entry name" value="NAD_binding_10"/>
    <property type="match status" value="1"/>
</dbReference>
<protein>
    <submittedName>
        <fullName evidence="2">NADH dehydrogenase</fullName>
        <ecNumber evidence="2">1.6.99.3</ecNumber>
    </submittedName>
</protein>
<dbReference type="EMBL" id="CP018800">
    <property type="protein sequence ID" value="ATX83086.1"/>
    <property type="molecule type" value="Genomic_DNA"/>
</dbReference>
<dbReference type="EC" id="1.6.99.3" evidence="2"/>
<organism evidence="2 3">
    <name type="scientific">Mariprofundus ferrinatatus</name>
    <dbReference type="NCBI Taxonomy" id="1921087"/>
    <lineage>
        <taxon>Bacteria</taxon>
        <taxon>Pseudomonadati</taxon>
        <taxon>Pseudomonadota</taxon>
        <taxon>Candidatius Mariprofundia</taxon>
        <taxon>Mariprofundales</taxon>
        <taxon>Mariprofundaceae</taxon>
        <taxon>Mariprofundus</taxon>
    </lineage>
</organism>
<dbReference type="RefSeq" id="WP_100266360.1">
    <property type="nucleotide sequence ID" value="NZ_CP018800.1"/>
</dbReference>
<dbReference type="SUPFAM" id="SSF51735">
    <property type="entry name" value="NAD(P)-binding Rossmann-fold domains"/>
    <property type="match status" value="1"/>
</dbReference>
<keyword evidence="3" id="KW-1185">Reference proteome</keyword>
<dbReference type="PANTHER" id="PTHR12126">
    <property type="entry name" value="NADH-UBIQUINONE OXIDOREDUCTASE 39 KDA SUBUNIT-RELATED"/>
    <property type="match status" value="1"/>
</dbReference>
<proteinExistence type="predicted"/>
<accession>A0A2K8LFN7</accession>
<dbReference type="GO" id="GO:0016491">
    <property type="term" value="F:oxidoreductase activity"/>
    <property type="evidence" value="ECO:0007669"/>
    <property type="project" value="UniProtKB-KW"/>
</dbReference>
<dbReference type="CDD" id="cd05271">
    <property type="entry name" value="NDUFA9_like_SDR_a"/>
    <property type="match status" value="1"/>
</dbReference>
<dbReference type="InterPro" id="IPR051207">
    <property type="entry name" value="ComplexI_NDUFA9_subunit"/>
</dbReference>
<evidence type="ECO:0000313" key="2">
    <source>
        <dbReference type="EMBL" id="ATX83086.1"/>
    </source>
</evidence>
<gene>
    <name evidence="2" type="ORF">Ga0123462_2252</name>
</gene>
<dbReference type="PANTHER" id="PTHR12126:SF11">
    <property type="entry name" value="NADH DEHYDROGENASE [UBIQUINONE] 1 ALPHA SUBCOMPLEX SUBUNIT 9, MITOCHONDRIAL"/>
    <property type="match status" value="1"/>
</dbReference>
<evidence type="ECO:0000259" key="1">
    <source>
        <dbReference type="Pfam" id="PF13460"/>
    </source>
</evidence>
<name>A0A2K8LFN7_9PROT</name>
<feature type="domain" description="NAD(P)-binding" evidence="1">
    <location>
        <begin position="9"/>
        <end position="150"/>
    </location>
</feature>
<dbReference type="AlphaFoldDB" id="A0A2K8LFN7"/>
<reference evidence="2 3" key="1">
    <citation type="submission" date="2016-12" db="EMBL/GenBank/DDBJ databases">
        <title>Isolation and genomic insights into novel planktonic Zetaproteobacteria from stratified waters of the Chesapeake Bay.</title>
        <authorList>
            <person name="McAllister S.M."/>
            <person name="Kato S."/>
            <person name="Chan C.S."/>
            <person name="Chiu B.K."/>
            <person name="Field E.K."/>
        </authorList>
    </citation>
    <scope>NUCLEOTIDE SEQUENCE [LARGE SCALE GENOMIC DNA]</scope>
    <source>
        <strain evidence="2 3">CP-8</strain>
    </source>
</reference>
<dbReference type="GO" id="GO:0044877">
    <property type="term" value="F:protein-containing complex binding"/>
    <property type="evidence" value="ECO:0007669"/>
    <property type="project" value="TreeGrafter"/>
</dbReference>
<sequence length="318" mass="33784">MGKRVCIIGGSGFVGRAIARQAVAAGHQVTVACRHPARARDQLVKGVRLARVDVTDGSGLAEAVAGVDVVINLVGLLFEKGRQNFEAAHTKGAGHVLEACRSAGVKQLLHMSALGAGQVEGSKYAGTKAEAEALVAASGLNYTIFRPSIIYGAGDSFFNKFKAMSQMLPVLPVISGETRFQPVWVEDVARAFVASIGNSHVAGCTFELGGPASYTFRELLELMLKELGIKRTLIPVPGVAAFLMAAFTSVLPTPPITRDQLVLLGRDNVVEGDEPFPAIFGKAAPLEQVLPSYICGNRAETIQHDLDDMRTRYRKGGV</sequence>
<dbReference type="Proteomes" id="UP000231637">
    <property type="component" value="Chromosome"/>
</dbReference>
<dbReference type="KEGG" id="mfn:Ga0123462_2252"/>
<dbReference type="OrthoDB" id="5292533at2"/>
<dbReference type="FunFam" id="3.40.50.720:FF:000702">
    <property type="entry name" value="NADH dehydrogenase (Ubiquinone)"/>
    <property type="match status" value="1"/>
</dbReference>
<dbReference type="PROSITE" id="PS51257">
    <property type="entry name" value="PROKAR_LIPOPROTEIN"/>
    <property type="match status" value="1"/>
</dbReference>
<keyword evidence="2" id="KW-0560">Oxidoreductase</keyword>
<dbReference type="InterPro" id="IPR036291">
    <property type="entry name" value="NAD(P)-bd_dom_sf"/>
</dbReference>
<dbReference type="InterPro" id="IPR016040">
    <property type="entry name" value="NAD(P)-bd_dom"/>
</dbReference>
<evidence type="ECO:0000313" key="3">
    <source>
        <dbReference type="Proteomes" id="UP000231637"/>
    </source>
</evidence>